<reference evidence="2" key="1">
    <citation type="submission" date="2018-03" db="EMBL/GenBank/DDBJ databases">
        <authorList>
            <person name="Guldener U."/>
        </authorList>
    </citation>
    <scope>NUCLEOTIDE SEQUENCE</scope>
</reference>
<evidence type="ECO:0000313" key="2">
    <source>
        <dbReference type="EMBL" id="SPJ85088.1"/>
    </source>
</evidence>
<keyword evidence="3" id="KW-1185">Reference proteome</keyword>
<dbReference type="EMBL" id="ONZP01000452">
    <property type="protein sequence ID" value="SPJ85088.1"/>
    <property type="molecule type" value="Genomic_DNA"/>
</dbReference>
<dbReference type="AlphaFoldDB" id="A0AAE8MHN8"/>
<name>A0AAE8MHN8_9HYPO</name>
<proteinExistence type="predicted"/>
<comment type="caution">
    <text evidence="2">The sequence shown here is derived from an EMBL/GenBank/DDBJ whole genome shotgun (WGS) entry which is preliminary data.</text>
</comment>
<feature type="compositionally biased region" description="Polar residues" evidence="1">
    <location>
        <begin position="70"/>
        <end position="80"/>
    </location>
</feature>
<feature type="compositionally biased region" description="Basic residues" evidence="1">
    <location>
        <begin position="43"/>
        <end position="63"/>
    </location>
</feature>
<sequence>MSNSRSSRSSNQIPYPYNTTLYVPIDCLSRTPSGRVYDPARGPVRRRARASGSSRSRRSRRSQGRSSQSQEAQNQETQALQRPPRELNLRVNDNFIANVRRVLGEEYVSLWNSLQEMVEHMLEDHNQGGGRVILNRPWTPEELEKAARLQVWEVPDEVVENILGWPNRPLTDEEKAQANFFLMDEMTRLSG</sequence>
<protein>
    <submittedName>
        <fullName evidence="2">Uncharacterized protein</fullName>
    </submittedName>
</protein>
<feature type="region of interest" description="Disordered" evidence="1">
    <location>
        <begin position="32"/>
        <end position="86"/>
    </location>
</feature>
<evidence type="ECO:0000313" key="3">
    <source>
        <dbReference type="Proteomes" id="UP001187734"/>
    </source>
</evidence>
<accession>A0AAE8MHN8</accession>
<evidence type="ECO:0000256" key="1">
    <source>
        <dbReference type="SAM" id="MobiDB-lite"/>
    </source>
</evidence>
<dbReference type="Proteomes" id="UP001187734">
    <property type="component" value="Unassembled WGS sequence"/>
</dbReference>
<organism evidence="2 3">
    <name type="scientific">Fusarium torulosum</name>
    <dbReference type="NCBI Taxonomy" id="33205"/>
    <lineage>
        <taxon>Eukaryota</taxon>
        <taxon>Fungi</taxon>
        <taxon>Dikarya</taxon>
        <taxon>Ascomycota</taxon>
        <taxon>Pezizomycotina</taxon>
        <taxon>Sordariomycetes</taxon>
        <taxon>Hypocreomycetidae</taxon>
        <taxon>Hypocreales</taxon>
        <taxon>Nectriaceae</taxon>
        <taxon>Fusarium</taxon>
    </lineage>
</organism>
<gene>
    <name evidence="2" type="ORF">FTOL_10958</name>
</gene>